<keyword evidence="14" id="KW-0175">Coiled coil</keyword>
<dbReference type="Proteomes" id="UP000179102">
    <property type="component" value="Unassembled WGS sequence"/>
</dbReference>
<evidence type="ECO:0000313" key="16">
    <source>
        <dbReference type="Proteomes" id="UP000179102"/>
    </source>
</evidence>
<comment type="subcellular location">
    <subcellularLocation>
        <location evidence="12">Cell membrane</location>
        <topology evidence="12">Single-pass membrane protein</topology>
    </subcellularLocation>
    <subcellularLocation>
        <location evidence="11">Endomembrane system</location>
        <topology evidence="11">Single-pass membrane protein</topology>
    </subcellularLocation>
</comment>
<keyword evidence="6 12" id="KW-1133">Transmembrane helix</keyword>
<evidence type="ECO:0000256" key="13">
    <source>
        <dbReference type="RuleBase" id="RU003848"/>
    </source>
</evidence>
<dbReference type="NCBIfam" id="TIGR01144">
    <property type="entry name" value="ATP_synt_b"/>
    <property type="match status" value="1"/>
</dbReference>
<feature type="transmembrane region" description="Helical" evidence="12">
    <location>
        <begin position="14"/>
        <end position="33"/>
    </location>
</feature>
<dbReference type="InterPro" id="IPR005864">
    <property type="entry name" value="ATP_synth_F0_bsu_bac"/>
</dbReference>
<protein>
    <recommendedName>
        <fullName evidence="12">ATP synthase subunit b</fullName>
    </recommendedName>
    <alternativeName>
        <fullName evidence="12">ATP synthase F(0) sector subunit b</fullName>
    </alternativeName>
    <alternativeName>
        <fullName evidence="12">ATPase subunit I</fullName>
    </alternativeName>
    <alternativeName>
        <fullName evidence="12">F-type ATPase subunit b</fullName>
        <shortName evidence="12">F-ATPase subunit b</shortName>
    </alternativeName>
</protein>
<reference evidence="15 16" key="1">
    <citation type="journal article" date="2016" name="Nat. Commun.">
        <title>Thousands of microbial genomes shed light on interconnected biogeochemical processes in an aquifer system.</title>
        <authorList>
            <person name="Anantharaman K."/>
            <person name="Brown C.T."/>
            <person name="Hug L.A."/>
            <person name="Sharon I."/>
            <person name="Castelle C.J."/>
            <person name="Probst A.J."/>
            <person name="Thomas B.C."/>
            <person name="Singh A."/>
            <person name="Wilkins M.J."/>
            <person name="Karaoz U."/>
            <person name="Brodie E.L."/>
            <person name="Williams K.H."/>
            <person name="Hubbard S.S."/>
            <person name="Banfield J.F."/>
        </authorList>
    </citation>
    <scope>NUCLEOTIDE SEQUENCE [LARGE SCALE GENOMIC DNA]</scope>
</reference>
<dbReference type="Pfam" id="PF00430">
    <property type="entry name" value="ATP-synt_B"/>
    <property type="match status" value="1"/>
</dbReference>
<evidence type="ECO:0000256" key="14">
    <source>
        <dbReference type="SAM" id="Coils"/>
    </source>
</evidence>
<comment type="subunit">
    <text evidence="12">F-type ATPases have 2 components, F(1) - the catalytic core - and F(0) - the membrane proton channel. F(1) has five subunits: alpha(3), beta(3), gamma(1), delta(1), epsilon(1). F(0) has three main subunits: a(1), b(2) and c(10-14). The alpha and beta chains form an alternating ring which encloses part of the gamma chain. F(1) is attached to F(0) by a central stalk formed by the gamma and epsilon chains, while a peripheral stalk is formed by the delta and b chains.</text>
</comment>
<name>A0A1F5G6B0_9BACT</name>
<dbReference type="STRING" id="1797711.A2870_01375"/>
<evidence type="ECO:0000256" key="4">
    <source>
        <dbReference type="ARBA" id="ARBA00022692"/>
    </source>
</evidence>
<dbReference type="InterPro" id="IPR050059">
    <property type="entry name" value="ATP_synthase_B_chain"/>
</dbReference>
<evidence type="ECO:0000256" key="7">
    <source>
        <dbReference type="ARBA" id="ARBA00023065"/>
    </source>
</evidence>
<evidence type="ECO:0000256" key="5">
    <source>
        <dbReference type="ARBA" id="ARBA00022781"/>
    </source>
</evidence>
<dbReference type="GO" id="GO:0046933">
    <property type="term" value="F:proton-transporting ATP synthase activity, rotational mechanism"/>
    <property type="evidence" value="ECO:0007669"/>
    <property type="project" value="UniProtKB-UniRule"/>
</dbReference>
<keyword evidence="12" id="KW-1003">Cell membrane</keyword>
<accession>A0A1F5G6B0</accession>
<keyword evidence="3 12" id="KW-0138">CF(0)</keyword>
<evidence type="ECO:0000256" key="9">
    <source>
        <dbReference type="ARBA" id="ARBA00023310"/>
    </source>
</evidence>
<evidence type="ECO:0000256" key="1">
    <source>
        <dbReference type="ARBA" id="ARBA00005513"/>
    </source>
</evidence>
<evidence type="ECO:0000256" key="8">
    <source>
        <dbReference type="ARBA" id="ARBA00023136"/>
    </source>
</evidence>
<dbReference type="InterPro" id="IPR002146">
    <property type="entry name" value="ATP_synth_b/b'su_bac/chlpt"/>
</dbReference>
<comment type="function">
    <text evidence="10 12">F(1)F(0) ATP synthase produces ATP from ADP in the presence of a proton or sodium gradient. F-type ATPases consist of two structural domains, F(1) containing the extramembraneous catalytic core and F(0) containing the membrane proton channel, linked together by a central stalk and a peripheral stalk. During catalysis, ATP synthesis in the catalytic domain of F(1) is coupled via a rotary mechanism of the central stalk subunits to proton translocation.</text>
</comment>
<dbReference type="PANTHER" id="PTHR33445:SF2">
    <property type="entry name" value="ATP SYNTHASE SUBUNIT B', CHLOROPLASTIC"/>
    <property type="match status" value="1"/>
</dbReference>
<evidence type="ECO:0000256" key="10">
    <source>
        <dbReference type="ARBA" id="ARBA00025198"/>
    </source>
</evidence>
<comment type="function">
    <text evidence="12">Component of the F(0) channel, it forms part of the peripheral stalk, linking F(1) to F(0).</text>
</comment>
<feature type="coiled-coil region" evidence="14">
    <location>
        <begin position="40"/>
        <end position="133"/>
    </location>
</feature>
<sequence>MEILTRFGIEPKLLLAQIVNFTIILFVLKRFFYKPITKVLDDRKKRIEESLKNADLIEEKLAQTEEKTTKLLEEASETAREMITSANKEAQRTTEEVLLEARKTQEELVADAKDQIEAQKKEMQKQLERETLILVTEVVKKVLARNLKQDEKKKLTRDALSEIGKHIH</sequence>
<evidence type="ECO:0000256" key="2">
    <source>
        <dbReference type="ARBA" id="ARBA00022448"/>
    </source>
</evidence>
<dbReference type="GO" id="GO:0005886">
    <property type="term" value="C:plasma membrane"/>
    <property type="evidence" value="ECO:0007669"/>
    <property type="project" value="UniProtKB-SubCell"/>
</dbReference>
<dbReference type="GO" id="GO:0046961">
    <property type="term" value="F:proton-transporting ATPase activity, rotational mechanism"/>
    <property type="evidence" value="ECO:0007669"/>
    <property type="project" value="TreeGrafter"/>
</dbReference>
<dbReference type="HAMAP" id="MF_01398">
    <property type="entry name" value="ATP_synth_b_bprime"/>
    <property type="match status" value="1"/>
</dbReference>
<comment type="caution">
    <text evidence="15">The sequence shown here is derived from an EMBL/GenBank/DDBJ whole genome shotgun (WGS) entry which is preliminary data.</text>
</comment>
<dbReference type="PANTHER" id="PTHR33445">
    <property type="entry name" value="ATP SYNTHASE SUBUNIT B', CHLOROPLASTIC"/>
    <property type="match status" value="1"/>
</dbReference>
<comment type="similarity">
    <text evidence="1 12 13">Belongs to the ATPase B chain family.</text>
</comment>
<keyword evidence="9 12" id="KW-0066">ATP synthesis</keyword>
<organism evidence="15 16">
    <name type="scientific">Candidatus Curtissbacteria bacterium RIFCSPHIGHO2_01_FULL_41_11</name>
    <dbReference type="NCBI Taxonomy" id="1797711"/>
    <lineage>
        <taxon>Bacteria</taxon>
        <taxon>Candidatus Curtissiibacteriota</taxon>
    </lineage>
</organism>
<dbReference type="Gene3D" id="6.10.250.1580">
    <property type="match status" value="1"/>
</dbReference>
<evidence type="ECO:0000256" key="3">
    <source>
        <dbReference type="ARBA" id="ARBA00022547"/>
    </source>
</evidence>
<proteinExistence type="inferred from homology"/>
<keyword evidence="7 12" id="KW-0406">Ion transport</keyword>
<dbReference type="EMBL" id="MFAZ01000014">
    <property type="protein sequence ID" value="OGD87379.1"/>
    <property type="molecule type" value="Genomic_DNA"/>
</dbReference>
<keyword evidence="2 12" id="KW-0813">Transport</keyword>
<evidence type="ECO:0000256" key="6">
    <source>
        <dbReference type="ARBA" id="ARBA00022989"/>
    </source>
</evidence>
<dbReference type="GO" id="GO:0012505">
    <property type="term" value="C:endomembrane system"/>
    <property type="evidence" value="ECO:0007669"/>
    <property type="project" value="UniProtKB-SubCell"/>
</dbReference>
<evidence type="ECO:0000256" key="12">
    <source>
        <dbReference type="HAMAP-Rule" id="MF_01398"/>
    </source>
</evidence>
<dbReference type="InterPro" id="IPR028987">
    <property type="entry name" value="ATP_synth_B-like_membr_sf"/>
</dbReference>
<keyword evidence="4 12" id="KW-0812">Transmembrane</keyword>
<evidence type="ECO:0000313" key="15">
    <source>
        <dbReference type="EMBL" id="OGD87379.1"/>
    </source>
</evidence>
<gene>
    <name evidence="12" type="primary">atpF</name>
    <name evidence="15" type="ORF">A2870_01375</name>
</gene>
<evidence type="ECO:0000256" key="11">
    <source>
        <dbReference type="ARBA" id="ARBA00037847"/>
    </source>
</evidence>
<dbReference type="SUPFAM" id="SSF81573">
    <property type="entry name" value="F1F0 ATP synthase subunit B, membrane domain"/>
    <property type="match status" value="1"/>
</dbReference>
<keyword evidence="8 12" id="KW-0472">Membrane</keyword>
<dbReference type="CDD" id="cd06503">
    <property type="entry name" value="ATP-synt_Fo_b"/>
    <property type="match status" value="1"/>
</dbReference>
<dbReference type="AlphaFoldDB" id="A0A1F5G6B0"/>
<keyword evidence="5 12" id="KW-0375">Hydrogen ion transport</keyword>
<dbReference type="GO" id="GO:0045259">
    <property type="term" value="C:proton-transporting ATP synthase complex"/>
    <property type="evidence" value="ECO:0007669"/>
    <property type="project" value="UniProtKB-KW"/>
</dbReference>